<dbReference type="EMBL" id="BOLY01000006">
    <property type="protein sequence ID" value="GIZ45825.1"/>
    <property type="molecule type" value="Genomic_DNA"/>
</dbReference>
<name>A0A9P3FK22_9PEZI</name>
<dbReference type="RefSeq" id="XP_044660312.1">
    <property type="nucleotide sequence ID" value="XM_044804377.1"/>
</dbReference>
<comment type="caution">
    <text evidence="1">The sequence shown here is derived from an EMBL/GenBank/DDBJ whole genome shotgun (WGS) entry which is preliminary data.</text>
</comment>
<reference evidence="1 2" key="1">
    <citation type="submission" date="2021-01" db="EMBL/GenBank/DDBJ databases">
        <title>Cercospora kikuchii MAFF 305040 whole genome shotgun sequence.</title>
        <authorList>
            <person name="Kashiwa T."/>
            <person name="Suzuki T."/>
        </authorList>
    </citation>
    <scope>NUCLEOTIDE SEQUENCE [LARGE SCALE GENOMIC DNA]</scope>
    <source>
        <strain evidence="1 2">MAFF 305040</strain>
    </source>
</reference>
<dbReference type="Gene3D" id="1.25.40.10">
    <property type="entry name" value="Tetratricopeptide repeat domain"/>
    <property type="match status" value="2"/>
</dbReference>
<evidence type="ECO:0000313" key="1">
    <source>
        <dbReference type="EMBL" id="GIZ45825.1"/>
    </source>
</evidence>
<proteinExistence type="predicted"/>
<gene>
    <name evidence="1" type="ORF">CKM354_000897600</name>
</gene>
<evidence type="ECO:0000313" key="2">
    <source>
        <dbReference type="Proteomes" id="UP000825890"/>
    </source>
</evidence>
<dbReference type="InterPro" id="IPR011990">
    <property type="entry name" value="TPR-like_helical_dom_sf"/>
</dbReference>
<accession>A0A9P3FK22</accession>
<dbReference type="Proteomes" id="UP000825890">
    <property type="component" value="Unassembled WGS sequence"/>
</dbReference>
<keyword evidence="2" id="KW-1185">Reference proteome</keyword>
<dbReference type="SUPFAM" id="SSF48403">
    <property type="entry name" value="Ankyrin repeat"/>
    <property type="match status" value="1"/>
</dbReference>
<organism evidence="1 2">
    <name type="scientific">Cercospora kikuchii</name>
    <dbReference type="NCBI Taxonomy" id="84275"/>
    <lineage>
        <taxon>Eukaryota</taxon>
        <taxon>Fungi</taxon>
        <taxon>Dikarya</taxon>
        <taxon>Ascomycota</taxon>
        <taxon>Pezizomycotina</taxon>
        <taxon>Dothideomycetes</taxon>
        <taxon>Dothideomycetidae</taxon>
        <taxon>Mycosphaerellales</taxon>
        <taxon>Mycosphaerellaceae</taxon>
        <taxon>Cercospora</taxon>
    </lineage>
</organism>
<dbReference type="OrthoDB" id="423576at2759"/>
<sequence length="589" mass="66706">MSAHDTGLSSDWDVLLRIGRQHAQHGAWEQASRVLYTALERCHQSTSSDNELNVCVILREIASVERGMGRYGNALAVLEQLLAKLGDAEQLRLKVLGEYGTVLRSMGRLEAARDAFSQQYDMAVQLQAEQQKCRSIGNLGVINFQLWQRTEVDILLSTAFEQLKERVESARALRQAFATDSAKESKVDYILTLEAVGLARLSLCHDARGSKSEALATALQSLELARGLSDPTVEAISRFFYGRALLNFNQRAEALAQFDLPKACSPAVAFCKEPSEENHVYLKELLDCGAEMDTPDEHSYTALDYAVFNGDQDAISIVVESLRQRAVIRKDSPEVQVAERVREAELRKGYREILQEGMRPLFLRPDNDTLQQVRLAYAEAHERYGKTGRSFDPLKFVKYQDFRAFEKFPRSSDGLTQVFHKTAKEIQHVVFISYRWVNRDPWAKFPDDTENSQYRRTLAAVDDFLAACPSIEPSSLGIWVDFACIDQNDPMPGIAALPMLIAQCDALISLVDEHYYNRAWCSVEVMMIHALRKAYGLHAWYEHVDEPGNRYVLRAGPAHADVDPSRKQLRFQSDLARVQFLQRQCQLLC</sequence>
<dbReference type="SUPFAM" id="SSF48452">
    <property type="entry name" value="TPR-like"/>
    <property type="match status" value="2"/>
</dbReference>
<dbReference type="GeneID" id="68294551"/>
<dbReference type="AlphaFoldDB" id="A0A9P3FK22"/>
<protein>
    <recommendedName>
        <fullName evidence="3">Heterokaryon incompatibility domain-containing protein</fullName>
    </recommendedName>
</protein>
<evidence type="ECO:0008006" key="3">
    <source>
        <dbReference type="Google" id="ProtNLM"/>
    </source>
</evidence>
<dbReference type="InterPro" id="IPR036770">
    <property type="entry name" value="Ankyrin_rpt-contain_sf"/>
</dbReference>